<dbReference type="GeneID" id="37206868"/>
<accession>A0A319BC65</accession>
<evidence type="ECO:0000313" key="2">
    <source>
        <dbReference type="Proteomes" id="UP000248405"/>
    </source>
</evidence>
<protein>
    <submittedName>
        <fullName evidence="1">Uncharacterized protein</fullName>
    </submittedName>
</protein>
<proteinExistence type="predicted"/>
<dbReference type="AlphaFoldDB" id="A0A319BC65"/>
<reference evidence="1" key="1">
    <citation type="submission" date="2016-12" db="EMBL/GenBank/DDBJ databases">
        <title>The genomes of Aspergillus section Nigri reveals drivers in fungal speciation.</title>
        <authorList>
            <consortium name="DOE Joint Genome Institute"/>
            <person name="Vesth T.C."/>
            <person name="Nybo J."/>
            <person name="Theobald S."/>
            <person name="Brandl J."/>
            <person name="Frisvad J.C."/>
            <person name="Nielsen K.F."/>
            <person name="Lyhne E.K."/>
            <person name="Kogle M.E."/>
            <person name="Kuo A."/>
            <person name="Riley R."/>
            <person name="Clum A."/>
            <person name="Nolan M."/>
            <person name="Lipzen A."/>
            <person name="Salamov A."/>
            <person name="Henrissat B."/>
            <person name="Wiebenga A."/>
            <person name="De Vries R.P."/>
            <person name="Grigoriev I.V."/>
            <person name="Mortensen U.H."/>
            <person name="Andersen M.R."/>
            <person name="Baker S.E."/>
        </authorList>
    </citation>
    <scope>NUCLEOTIDE SEQUENCE [LARGE SCALE GENOMIC DNA]</scope>
    <source>
        <strain evidence="1">CBS 113365</strain>
    </source>
</reference>
<organism evidence="1 2">
    <name type="scientific">Aspergillus vadensis (strain CBS 113365 / IMI 142717 / IBT 24658)</name>
    <dbReference type="NCBI Taxonomy" id="1448311"/>
    <lineage>
        <taxon>Eukaryota</taxon>
        <taxon>Fungi</taxon>
        <taxon>Dikarya</taxon>
        <taxon>Ascomycota</taxon>
        <taxon>Pezizomycotina</taxon>
        <taxon>Eurotiomycetes</taxon>
        <taxon>Eurotiomycetidae</taxon>
        <taxon>Eurotiales</taxon>
        <taxon>Aspergillaceae</taxon>
        <taxon>Aspergillus</taxon>
        <taxon>Aspergillus subgen. Circumdati</taxon>
    </lineage>
</organism>
<name>A0A319BC65_ASPVC</name>
<sequence length="80" mass="8415">MMYAGQGQGLHGTCFTRTAYLAHRRRTMEGGKRNGTTEVTCTGKANSGSRNFPVAIGSGRDNAAAICRGADPEILASNKP</sequence>
<gene>
    <name evidence="1" type="ORF">BO88DRAFT_259515</name>
</gene>
<dbReference type="RefSeq" id="XP_025564071.1">
    <property type="nucleotide sequence ID" value="XM_025702276.1"/>
</dbReference>
<dbReference type="EMBL" id="KZ821621">
    <property type="protein sequence ID" value="PYH70277.1"/>
    <property type="molecule type" value="Genomic_DNA"/>
</dbReference>
<keyword evidence="2" id="KW-1185">Reference proteome</keyword>
<evidence type="ECO:0000313" key="1">
    <source>
        <dbReference type="EMBL" id="PYH70277.1"/>
    </source>
</evidence>
<dbReference type="Proteomes" id="UP000248405">
    <property type="component" value="Unassembled WGS sequence"/>
</dbReference>